<evidence type="ECO:0000256" key="3">
    <source>
        <dbReference type="ARBA" id="ARBA00022692"/>
    </source>
</evidence>
<dbReference type="InterPro" id="IPR001699">
    <property type="entry name" value="TF_T-box"/>
</dbReference>
<dbReference type="Gene3D" id="1.10.10.1740">
    <property type="entry name" value="Transmembrane protein 14-like"/>
    <property type="match status" value="1"/>
</dbReference>
<dbReference type="GO" id="GO:0000978">
    <property type="term" value="F:RNA polymerase II cis-regulatory region sequence-specific DNA binding"/>
    <property type="evidence" value="ECO:0007669"/>
    <property type="project" value="InterPro"/>
</dbReference>
<dbReference type="GO" id="GO:0005634">
    <property type="term" value="C:nucleus"/>
    <property type="evidence" value="ECO:0007669"/>
    <property type="project" value="UniProtKB-SubCell"/>
</dbReference>
<dbReference type="InterPro" id="IPR044890">
    <property type="entry name" value="TMEM14_sf"/>
</dbReference>
<evidence type="ECO:0000256" key="2">
    <source>
        <dbReference type="ARBA" id="ARBA00007590"/>
    </source>
</evidence>
<dbReference type="PANTHER" id="PTHR11267">
    <property type="entry name" value="T-BOX PROTEIN-RELATED"/>
    <property type="match status" value="1"/>
</dbReference>
<dbReference type="GO" id="GO:0001708">
    <property type="term" value="P:cell fate specification"/>
    <property type="evidence" value="ECO:0007669"/>
    <property type="project" value="TreeGrafter"/>
</dbReference>
<evidence type="ECO:0000259" key="13">
    <source>
        <dbReference type="PROSITE" id="PS50252"/>
    </source>
</evidence>
<feature type="domain" description="T-box" evidence="13">
    <location>
        <begin position="74"/>
        <end position="239"/>
    </location>
</feature>
<dbReference type="EMBL" id="HG994587">
    <property type="protein sequence ID" value="CAF3022995.1"/>
    <property type="molecule type" value="Genomic_DNA"/>
</dbReference>
<dbReference type="SUPFAM" id="SSF49417">
    <property type="entry name" value="p53-like transcription factors"/>
    <property type="match status" value="1"/>
</dbReference>
<dbReference type="Proteomes" id="UP000675881">
    <property type="component" value="Chromosome 8"/>
</dbReference>
<dbReference type="InterPro" id="IPR046360">
    <property type="entry name" value="T-box_DNA-bd"/>
</dbReference>
<evidence type="ECO:0000256" key="10">
    <source>
        <dbReference type="PROSITE-ProRule" id="PRU00201"/>
    </source>
</evidence>
<dbReference type="InterPro" id="IPR008967">
    <property type="entry name" value="p53-like_TF_DNA-bd_sf"/>
</dbReference>
<sequence>MEEEDSRKIPQKVVLSFSVEEILKRKTKTVEGSDVANDPILEDIKTRNKSLSDAETPNKEEDDRKFGILSKAGNGNDHYESGKANVSNFKDSYQRTGSMSNYVIYLDIEPYDDKRYRYIYQSSEWTVAGSGDIPPIVWNSPQNVVSFDKLKLTNNRSSIFDGHLCLHSMHKYIPRIHIQPCNSDMMNPDGSISEKALDTSLSTTFVFRETSFTTVTAYQNQQITKLKIESNPFAKGFREATRTRDPFFTDYLLYSSLYLPGFPQYGDERLSPYYQTPGMDLSVNPALMMMMMPSPHFATSSNVCSEFYKDSFNNGRIQYKAAVAFGGIMGFVKKGSIPSMAAGIVFGTAAAFGAYRFSSSPKKLPCRSGLMPAGVVAVLSFLMVLRYGYSAWSYGAFGHKSS</sequence>
<keyword evidence="6 10" id="KW-0238">DNA-binding</keyword>
<name>A0A7R8D452_LEPSM</name>
<dbReference type="Pfam" id="PF00907">
    <property type="entry name" value="T-box"/>
    <property type="match status" value="1"/>
</dbReference>
<dbReference type="GO" id="GO:0000785">
    <property type="term" value="C:chromatin"/>
    <property type="evidence" value="ECO:0007669"/>
    <property type="project" value="TreeGrafter"/>
</dbReference>
<keyword evidence="8" id="KW-0804">Transcription</keyword>
<dbReference type="GO" id="GO:0016020">
    <property type="term" value="C:membrane"/>
    <property type="evidence" value="ECO:0007669"/>
    <property type="project" value="UniProtKB-SubCell"/>
</dbReference>
<evidence type="ECO:0000256" key="12">
    <source>
        <dbReference type="SAM" id="Phobius"/>
    </source>
</evidence>
<comment type="similarity">
    <text evidence="2">Belongs to the TMEM14 family.</text>
</comment>
<keyword evidence="7 12" id="KW-0472">Membrane</keyword>
<keyword evidence="15" id="KW-1185">Reference proteome</keyword>
<dbReference type="OrthoDB" id="7442607at2759"/>
<feature type="region of interest" description="Disordered" evidence="11">
    <location>
        <begin position="28"/>
        <end position="65"/>
    </location>
</feature>
<evidence type="ECO:0000313" key="15">
    <source>
        <dbReference type="Proteomes" id="UP000675881"/>
    </source>
</evidence>
<keyword evidence="4 12" id="KW-1133">Transmembrane helix</keyword>
<gene>
    <name evidence="14" type="ORF">LSAA_14064</name>
</gene>
<comment type="caution">
    <text evidence="10">Lacks conserved residue(s) required for the propagation of feature annotation.</text>
</comment>
<evidence type="ECO:0000256" key="7">
    <source>
        <dbReference type="ARBA" id="ARBA00023136"/>
    </source>
</evidence>
<dbReference type="SMART" id="SM00425">
    <property type="entry name" value="TBOX"/>
    <property type="match status" value="1"/>
</dbReference>
<feature type="transmembrane region" description="Helical" evidence="12">
    <location>
        <begin position="369"/>
        <end position="389"/>
    </location>
</feature>
<dbReference type="InterPro" id="IPR036960">
    <property type="entry name" value="T-box_sf"/>
</dbReference>
<dbReference type="Pfam" id="PF03647">
    <property type="entry name" value="Tmemb_14"/>
    <property type="match status" value="1"/>
</dbReference>
<keyword evidence="5" id="KW-0805">Transcription regulation</keyword>
<dbReference type="PANTHER" id="PTHR11267:SF207">
    <property type="entry name" value="OVER COMPENSATING MALES, ISOFORM A"/>
    <property type="match status" value="1"/>
</dbReference>
<reference evidence="14" key="1">
    <citation type="submission" date="2021-02" db="EMBL/GenBank/DDBJ databases">
        <authorList>
            <person name="Bekaert M."/>
        </authorList>
    </citation>
    <scope>NUCLEOTIDE SEQUENCE</scope>
    <source>
        <strain evidence="14">IoA-00</strain>
    </source>
</reference>
<evidence type="ECO:0000256" key="6">
    <source>
        <dbReference type="ARBA" id="ARBA00023125"/>
    </source>
</evidence>
<evidence type="ECO:0000256" key="1">
    <source>
        <dbReference type="ARBA" id="ARBA00004370"/>
    </source>
</evidence>
<dbReference type="GO" id="GO:0045893">
    <property type="term" value="P:positive regulation of DNA-templated transcription"/>
    <property type="evidence" value="ECO:0007669"/>
    <property type="project" value="InterPro"/>
</dbReference>
<dbReference type="PROSITE" id="PS50252">
    <property type="entry name" value="TBOX_3"/>
    <property type="match status" value="1"/>
</dbReference>
<evidence type="ECO:0000313" key="14">
    <source>
        <dbReference type="EMBL" id="CAF3022995.1"/>
    </source>
</evidence>
<comment type="subcellular location">
    <subcellularLocation>
        <location evidence="1">Membrane</location>
    </subcellularLocation>
    <subcellularLocation>
        <location evidence="10">Nucleus</location>
    </subcellularLocation>
</comment>
<dbReference type="Gene3D" id="2.60.40.820">
    <property type="entry name" value="Transcription factor, T-box"/>
    <property type="match status" value="1"/>
</dbReference>
<feature type="compositionally biased region" description="Basic and acidic residues" evidence="11">
    <location>
        <begin position="42"/>
        <end position="65"/>
    </location>
</feature>
<keyword evidence="3 12" id="KW-0812">Transmembrane</keyword>
<proteinExistence type="inferred from homology"/>
<dbReference type="GO" id="GO:0000981">
    <property type="term" value="F:DNA-binding transcription factor activity, RNA polymerase II-specific"/>
    <property type="evidence" value="ECO:0007669"/>
    <property type="project" value="TreeGrafter"/>
</dbReference>
<protein>
    <submittedName>
        <fullName evidence="14">TBX18</fullName>
    </submittedName>
</protein>
<evidence type="ECO:0000256" key="4">
    <source>
        <dbReference type="ARBA" id="ARBA00022989"/>
    </source>
</evidence>
<dbReference type="PRINTS" id="PR00937">
    <property type="entry name" value="TBOX"/>
</dbReference>
<evidence type="ECO:0000256" key="8">
    <source>
        <dbReference type="ARBA" id="ARBA00023163"/>
    </source>
</evidence>
<evidence type="ECO:0000256" key="5">
    <source>
        <dbReference type="ARBA" id="ARBA00023015"/>
    </source>
</evidence>
<feature type="transmembrane region" description="Helical" evidence="12">
    <location>
        <begin position="337"/>
        <end position="357"/>
    </location>
</feature>
<dbReference type="InterPro" id="IPR005349">
    <property type="entry name" value="TMEM14"/>
</dbReference>
<organism evidence="14 15">
    <name type="scientific">Lepeophtheirus salmonis</name>
    <name type="common">Salmon louse</name>
    <name type="synonym">Caligus salmonis</name>
    <dbReference type="NCBI Taxonomy" id="72036"/>
    <lineage>
        <taxon>Eukaryota</taxon>
        <taxon>Metazoa</taxon>
        <taxon>Ecdysozoa</taxon>
        <taxon>Arthropoda</taxon>
        <taxon>Crustacea</taxon>
        <taxon>Multicrustacea</taxon>
        <taxon>Hexanauplia</taxon>
        <taxon>Copepoda</taxon>
        <taxon>Siphonostomatoida</taxon>
        <taxon>Caligidae</taxon>
        <taxon>Lepeophtheirus</taxon>
    </lineage>
</organism>
<keyword evidence="9 10" id="KW-0539">Nucleus</keyword>
<accession>A0A7R8D452</accession>
<evidence type="ECO:0000256" key="9">
    <source>
        <dbReference type="ARBA" id="ARBA00023242"/>
    </source>
</evidence>
<evidence type="ECO:0000256" key="11">
    <source>
        <dbReference type="SAM" id="MobiDB-lite"/>
    </source>
</evidence>
<dbReference type="AlphaFoldDB" id="A0A7R8D452"/>